<gene>
    <name evidence="1" type="ORF">JAO78_012790</name>
</gene>
<protein>
    <submittedName>
        <fullName evidence="1">Uncharacterized protein</fullName>
    </submittedName>
</protein>
<organism evidence="1 2">
    <name type="scientific">Alishewanella maricola</name>
    <dbReference type="NCBI Taxonomy" id="2795740"/>
    <lineage>
        <taxon>Bacteria</taxon>
        <taxon>Pseudomonadati</taxon>
        <taxon>Pseudomonadota</taxon>
        <taxon>Gammaproteobacteria</taxon>
        <taxon>Alteromonadales</taxon>
        <taxon>Alteromonadaceae</taxon>
        <taxon>Alishewanella</taxon>
    </lineage>
</organism>
<reference evidence="1 2" key="1">
    <citation type="submission" date="2021-10" db="EMBL/GenBank/DDBJ databases">
        <title>Alishewanella koreense sp. nov. isolated from seawater of southwestern coast in South Korea and the proposal for the reclassification of Rheinheimera perlucida and Rheinheimera tuosuensis as Arsukibacterium perlucida and Arsukibacterium tuosuensis.</title>
        <authorList>
            <person name="Kim K.H."/>
            <person name="Ruan W."/>
            <person name="Kim K.R."/>
            <person name="Baek J.H."/>
            <person name="Jeon C.O."/>
        </authorList>
    </citation>
    <scope>NUCLEOTIDE SEQUENCE [LARGE SCALE GENOMIC DNA]</scope>
    <source>
        <strain evidence="1 2">16-MA</strain>
    </source>
</reference>
<dbReference type="Proteomes" id="UP000633814">
    <property type="component" value="Unassembled WGS sequence"/>
</dbReference>
<accession>A0ABS8C5T1</accession>
<proteinExistence type="predicted"/>
<evidence type="ECO:0000313" key="1">
    <source>
        <dbReference type="EMBL" id="MCB5227689.1"/>
    </source>
</evidence>
<evidence type="ECO:0000313" key="2">
    <source>
        <dbReference type="Proteomes" id="UP000633814"/>
    </source>
</evidence>
<name>A0ABS8C5T1_9ALTE</name>
<dbReference type="EMBL" id="JAEINI020000009">
    <property type="protein sequence ID" value="MCB5227689.1"/>
    <property type="molecule type" value="Genomic_DNA"/>
</dbReference>
<keyword evidence="2" id="KW-1185">Reference proteome</keyword>
<sequence>MFNELPGKTVKVFFNCTQWNEYAVSGVVTKFDDYWLYLKTKKTDERIAIAEIKRISIQR</sequence>
<dbReference type="RefSeq" id="WP_226751752.1">
    <property type="nucleotide sequence ID" value="NZ_JAEINI020000009.1"/>
</dbReference>
<comment type="caution">
    <text evidence="1">The sequence shown here is derived from an EMBL/GenBank/DDBJ whole genome shotgun (WGS) entry which is preliminary data.</text>
</comment>